<accession>A0A074ZWK1</accession>
<organism evidence="2 3">
    <name type="scientific">Opisthorchis viverrini</name>
    <name type="common">Southeast Asian liver fluke</name>
    <dbReference type="NCBI Taxonomy" id="6198"/>
    <lineage>
        <taxon>Eukaryota</taxon>
        <taxon>Metazoa</taxon>
        <taxon>Spiralia</taxon>
        <taxon>Lophotrochozoa</taxon>
        <taxon>Platyhelminthes</taxon>
        <taxon>Trematoda</taxon>
        <taxon>Digenea</taxon>
        <taxon>Opisthorchiida</taxon>
        <taxon>Opisthorchiata</taxon>
        <taxon>Opisthorchiidae</taxon>
        <taxon>Opisthorchis</taxon>
    </lineage>
</organism>
<dbReference type="RefSeq" id="XP_009164476.1">
    <property type="nucleotide sequence ID" value="XM_009166212.1"/>
</dbReference>
<name>A0A074ZWK1_OPIVI</name>
<dbReference type="KEGG" id="ovi:T265_02064"/>
<keyword evidence="3" id="KW-1185">Reference proteome</keyword>
<dbReference type="CTD" id="20316252"/>
<dbReference type="AlphaFoldDB" id="A0A074ZWK1"/>
<evidence type="ECO:0000313" key="3">
    <source>
        <dbReference type="Proteomes" id="UP000054324"/>
    </source>
</evidence>
<keyword evidence="1" id="KW-0732">Signal</keyword>
<reference evidence="2 3" key="1">
    <citation type="submission" date="2013-11" db="EMBL/GenBank/DDBJ databases">
        <title>Opisthorchis viverrini - life in the bile duct.</title>
        <authorList>
            <person name="Young N.D."/>
            <person name="Nagarajan N."/>
            <person name="Lin S.J."/>
            <person name="Korhonen P.K."/>
            <person name="Jex A.R."/>
            <person name="Hall R.S."/>
            <person name="Safavi-Hemami H."/>
            <person name="Kaewkong W."/>
            <person name="Bertrand D."/>
            <person name="Gao S."/>
            <person name="Seet Q."/>
            <person name="Wongkham S."/>
            <person name="Teh B.T."/>
            <person name="Wongkham C."/>
            <person name="Intapan P.M."/>
            <person name="Maleewong W."/>
            <person name="Yang X."/>
            <person name="Hu M."/>
            <person name="Wang Z."/>
            <person name="Hofmann A."/>
            <person name="Sternberg P.W."/>
            <person name="Tan P."/>
            <person name="Wang J."/>
            <person name="Gasser R.B."/>
        </authorList>
    </citation>
    <scope>NUCLEOTIDE SEQUENCE [LARGE SCALE GENOMIC DNA]</scope>
</reference>
<protein>
    <recommendedName>
        <fullName evidence="4">ACB domain-containing protein</fullName>
    </recommendedName>
</protein>
<dbReference type="STRING" id="6198.A0A074ZWK1"/>
<dbReference type="GeneID" id="20316252"/>
<evidence type="ECO:0008006" key="4">
    <source>
        <dbReference type="Google" id="ProtNLM"/>
    </source>
</evidence>
<gene>
    <name evidence="2" type="ORF">T265_02064</name>
</gene>
<sequence>MLQKAFWIIALLQITCWKGLSEEAAGLDTDPGKLAALKTLLKVRAKAALDAARRDPWKIDWAVAKEAFAAEFGTPAERQEAMRLFTSARMAPGWDAPACKSRWIALCR</sequence>
<dbReference type="Proteomes" id="UP000054324">
    <property type="component" value="Unassembled WGS sequence"/>
</dbReference>
<proteinExistence type="predicted"/>
<dbReference type="EMBL" id="KL596641">
    <property type="protein sequence ID" value="KER31838.1"/>
    <property type="molecule type" value="Genomic_DNA"/>
</dbReference>
<feature type="signal peptide" evidence="1">
    <location>
        <begin position="1"/>
        <end position="21"/>
    </location>
</feature>
<feature type="chain" id="PRO_5001705536" description="ACB domain-containing protein" evidence="1">
    <location>
        <begin position="22"/>
        <end position="108"/>
    </location>
</feature>
<evidence type="ECO:0000313" key="2">
    <source>
        <dbReference type="EMBL" id="KER31838.1"/>
    </source>
</evidence>
<evidence type="ECO:0000256" key="1">
    <source>
        <dbReference type="SAM" id="SignalP"/>
    </source>
</evidence>